<accession>A0A0C5W9Y5</accession>
<gene>
    <name evidence="1" type="ORF">H744_2c1693</name>
</gene>
<proteinExistence type="predicted"/>
<dbReference type="Proteomes" id="UP000032303">
    <property type="component" value="Chromosome 2"/>
</dbReference>
<dbReference type="KEGG" id="pgb:H744_2c1693"/>
<evidence type="ECO:0000313" key="1">
    <source>
        <dbReference type="EMBL" id="AJR08366.1"/>
    </source>
</evidence>
<organism evidence="1 2">
    <name type="scientific">Photobacterium gaetbulicola Gung47</name>
    <dbReference type="NCBI Taxonomy" id="658445"/>
    <lineage>
        <taxon>Bacteria</taxon>
        <taxon>Pseudomonadati</taxon>
        <taxon>Pseudomonadota</taxon>
        <taxon>Gammaproteobacteria</taxon>
        <taxon>Vibrionales</taxon>
        <taxon>Vibrionaceae</taxon>
        <taxon>Photobacterium</taxon>
    </lineage>
</organism>
<sequence>MPIMMIIADQNDQRYRWPLLRLFQLLFHWLFLTRRLLCFFHVSLAFWRKLNNMLGFGRVRSTEELAAAINAQVIAVNAARYDPFIQDLDGIGAADPFDLTVDDDLVSPDFPFNRATAADNQAFFQLQCPLNDPIDLHIAT</sequence>
<dbReference type="HOGENOM" id="CLU_1833332_0_0_6"/>
<protein>
    <submittedName>
        <fullName evidence="1">Uncharacterized protein</fullName>
    </submittedName>
</protein>
<dbReference type="AlphaFoldDB" id="A0A0C5W9Y5"/>
<reference evidence="1 2" key="1">
    <citation type="submission" date="2013-05" db="EMBL/GenBank/DDBJ databases">
        <title>Complete genome sequence of the lipase-producing bacterium Photobacterium gaetbulicola Gung47.</title>
        <authorList>
            <person name="Kim Y.-O."/>
        </authorList>
    </citation>
    <scope>NUCLEOTIDE SEQUENCE [LARGE SCALE GENOMIC DNA]</scope>
    <source>
        <strain evidence="1 2">Gung47</strain>
    </source>
</reference>
<evidence type="ECO:0000313" key="2">
    <source>
        <dbReference type="Proteomes" id="UP000032303"/>
    </source>
</evidence>
<name>A0A0C5W9Y5_9GAMM</name>
<keyword evidence="2" id="KW-1185">Reference proteome</keyword>
<dbReference type="EMBL" id="CP005974">
    <property type="protein sequence ID" value="AJR08366.1"/>
    <property type="molecule type" value="Genomic_DNA"/>
</dbReference>